<keyword evidence="3" id="KW-1185">Reference proteome</keyword>
<feature type="transmembrane region" description="Helical" evidence="1">
    <location>
        <begin position="6"/>
        <end position="24"/>
    </location>
</feature>
<keyword evidence="1" id="KW-1133">Transmembrane helix</keyword>
<evidence type="ECO:0000313" key="3">
    <source>
        <dbReference type="Proteomes" id="UP000813385"/>
    </source>
</evidence>
<dbReference type="OrthoDB" id="4851509at2759"/>
<sequence>MALSVHIAASLTLASLILVIMWRLRSLLSKLRRCFNRSIAEEAEPPTFPLPLDILFLIADELPPLPLRCLALTCKGVYFHLSPLFSREALSEEDKRTLLLDLEKEIPEVYYCFDCRRLHRWDPSWTIHNFRHHRPLGEHYVSKLNLPGLRLDHPLMRLVMNRHLYGPAHGLELRSIEANNQIICSKERIIYLQTWRARIIHDELILRSVNTIWHTHNDPAKLREFIDKGGKEMVSCWHVCVRDTDPSNHRWGLETASDRVAGMQRPVDEVSEGYFAACDRLTSRCATCESDFETDIRWTKPPSGRKGWVVTITGYHRLGDTRDPMCPRLDLLDFRWFRVADRGRDPMQPSPRLWWLEAERQDPGPSEKLRVRTRREHDFQIKGQRDGHTSWW</sequence>
<name>A0A8K0TBJ0_9PEZI</name>
<comment type="caution">
    <text evidence="2">The sequence shown here is derived from an EMBL/GenBank/DDBJ whole genome shotgun (WGS) entry which is preliminary data.</text>
</comment>
<dbReference type="AlphaFoldDB" id="A0A8K0TBJ0"/>
<dbReference type="EMBL" id="JAGPXD010000005">
    <property type="protein sequence ID" value="KAH7353927.1"/>
    <property type="molecule type" value="Genomic_DNA"/>
</dbReference>
<gene>
    <name evidence="2" type="ORF">B0T11DRAFT_357267</name>
</gene>
<dbReference type="Proteomes" id="UP000813385">
    <property type="component" value="Unassembled WGS sequence"/>
</dbReference>
<evidence type="ECO:0000256" key="1">
    <source>
        <dbReference type="SAM" id="Phobius"/>
    </source>
</evidence>
<reference evidence="2" key="1">
    <citation type="journal article" date="2021" name="Nat. Commun.">
        <title>Genetic determinants of endophytism in the Arabidopsis root mycobiome.</title>
        <authorList>
            <person name="Mesny F."/>
            <person name="Miyauchi S."/>
            <person name="Thiergart T."/>
            <person name="Pickel B."/>
            <person name="Atanasova L."/>
            <person name="Karlsson M."/>
            <person name="Huettel B."/>
            <person name="Barry K.W."/>
            <person name="Haridas S."/>
            <person name="Chen C."/>
            <person name="Bauer D."/>
            <person name="Andreopoulos W."/>
            <person name="Pangilinan J."/>
            <person name="LaButti K."/>
            <person name="Riley R."/>
            <person name="Lipzen A."/>
            <person name="Clum A."/>
            <person name="Drula E."/>
            <person name="Henrissat B."/>
            <person name="Kohler A."/>
            <person name="Grigoriev I.V."/>
            <person name="Martin F.M."/>
            <person name="Hacquard S."/>
        </authorList>
    </citation>
    <scope>NUCLEOTIDE SEQUENCE</scope>
    <source>
        <strain evidence="2">MPI-CAGE-AT-0016</strain>
    </source>
</reference>
<keyword evidence="1" id="KW-0472">Membrane</keyword>
<organism evidence="2 3">
    <name type="scientific">Plectosphaerella cucumerina</name>
    <dbReference type="NCBI Taxonomy" id="40658"/>
    <lineage>
        <taxon>Eukaryota</taxon>
        <taxon>Fungi</taxon>
        <taxon>Dikarya</taxon>
        <taxon>Ascomycota</taxon>
        <taxon>Pezizomycotina</taxon>
        <taxon>Sordariomycetes</taxon>
        <taxon>Hypocreomycetidae</taxon>
        <taxon>Glomerellales</taxon>
        <taxon>Plectosphaerellaceae</taxon>
        <taxon>Plectosphaerella</taxon>
    </lineage>
</organism>
<proteinExistence type="predicted"/>
<keyword evidence="1" id="KW-0812">Transmembrane</keyword>
<evidence type="ECO:0008006" key="4">
    <source>
        <dbReference type="Google" id="ProtNLM"/>
    </source>
</evidence>
<protein>
    <recommendedName>
        <fullName evidence="4">F-box domain-containing protein</fullName>
    </recommendedName>
</protein>
<evidence type="ECO:0000313" key="2">
    <source>
        <dbReference type="EMBL" id="KAH7353927.1"/>
    </source>
</evidence>
<accession>A0A8K0TBJ0</accession>